<dbReference type="SUPFAM" id="SSF55347">
    <property type="entry name" value="Glyceraldehyde-3-phosphate dehydrogenase-like, C-terminal domain"/>
    <property type="match status" value="1"/>
</dbReference>
<dbReference type="NCBIfam" id="TIGR01534">
    <property type="entry name" value="GAPDH-I"/>
    <property type="match status" value="1"/>
</dbReference>
<dbReference type="CDD" id="cd18126">
    <property type="entry name" value="GAPDH_I_C"/>
    <property type="match status" value="1"/>
</dbReference>
<dbReference type="RefSeq" id="WP_406579899.1">
    <property type="nucleotide sequence ID" value="NZ_JBJHQH010000004.1"/>
</dbReference>
<proteinExistence type="inferred from homology"/>
<reference evidence="6 7" key="1">
    <citation type="submission" date="2024-11" db="EMBL/GenBank/DDBJ databases">
        <authorList>
            <person name="Lucas J.A."/>
        </authorList>
    </citation>
    <scope>NUCLEOTIDE SEQUENCE [LARGE SCALE GENOMIC DNA]</scope>
    <source>
        <strain evidence="6 7">Z 5.4</strain>
    </source>
</reference>
<gene>
    <name evidence="6" type="ORF">ACJEBI_06955</name>
</gene>
<keyword evidence="7" id="KW-1185">Reference proteome</keyword>
<sequence>MKARIAINGFGRIGRMVFRKAILENKFEVTAINASYPAETLAHLLKYDTNHGPFQGDVIPLDDELIVNGKRIKLLNKRNPEELPWKELGIDIVIEATGKFNDREKAELHLDAGAKKVILTAPGKNEDITIVMGVNEDMLDITKHDIISNASCTTNCLAPVAMVLDKKFGIDSGLMTTIHAYTNDQKNIDNPHKDLRRARACGQSIIPTTTGAAKALSLVLPQLKGKLHGMSLRVPTPNVSLVDLVVDLNQDVTVDDINHAFIEASNGSLRGIVDFTMEPLVSVDFNTNEHSAIIDGLSTMVMGTRKVKVLAWYDNEWGYSSRVVDLALYVAEEIAKASKVKVS</sequence>
<dbReference type="EC" id="1.2.1.-" evidence="4"/>
<dbReference type="InterPro" id="IPR006424">
    <property type="entry name" value="Glyceraldehyde-3-P_DH_1"/>
</dbReference>
<dbReference type="CDD" id="cd05214">
    <property type="entry name" value="GAPDH_I_N"/>
    <property type="match status" value="1"/>
</dbReference>
<dbReference type="InterPro" id="IPR036291">
    <property type="entry name" value="NAD(P)-bd_dom_sf"/>
</dbReference>
<name>A0ABW8RCM4_9BACI</name>
<dbReference type="Gene3D" id="3.30.360.10">
    <property type="entry name" value="Dihydrodipicolinate Reductase, domain 2"/>
    <property type="match status" value="1"/>
</dbReference>
<keyword evidence="2 4" id="KW-0560">Oxidoreductase</keyword>
<protein>
    <recommendedName>
        <fullName evidence="4">Glyceraldehyde-3-phosphate dehydrogenase</fullName>
        <ecNumber evidence="4">1.2.1.-</ecNumber>
    </recommendedName>
</protein>
<dbReference type="PANTHER" id="PTHR43148">
    <property type="entry name" value="GLYCERALDEHYDE-3-PHOSPHATE DEHYDROGENASE 2"/>
    <property type="match status" value="1"/>
</dbReference>
<dbReference type="Pfam" id="PF00044">
    <property type="entry name" value="Gp_dh_N"/>
    <property type="match status" value="1"/>
</dbReference>
<comment type="caution">
    <text evidence="6">The sequence shown here is derived from an EMBL/GenBank/DDBJ whole genome shotgun (WGS) entry which is preliminary data.</text>
</comment>
<evidence type="ECO:0000256" key="3">
    <source>
        <dbReference type="RuleBase" id="RU000397"/>
    </source>
</evidence>
<dbReference type="SMART" id="SM00846">
    <property type="entry name" value="Gp_dh_N"/>
    <property type="match status" value="1"/>
</dbReference>
<evidence type="ECO:0000256" key="2">
    <source>
        <dbReference type="ARBA" id="ARBA00023002"/>
    </source>
</evidence>
<dbReference type="Proteomes" id="UP001623041">
    <property type="component" value="Unassembled WGS sequence"/>
</dbReference>
<dbReference type="SUPFAM" id="SSF51735">
    <property type="entry name" value="NAD(P)-binding Rossmann-fold domains"/>
    <property type="match status" value="1"/>
</dbReference>
<dbReference type="PIRSF" id="PIRSF000149">
    <property type="entry name" value="GAP_DH"/>
    <property type="match status" value="1"/>
</dbReference>
<dbReference type="InterPro" id="IPR020831">
    <property type="entry name" value="GlycerAld/Erythrose_P_DH"/>
</dbReference>
<evidence type="ECO:0000259" key="5">
    <source>
        <dbReference type="SMART" id="SM00846"/>
    </source>
</evidence>
<dbReference type="InterPro" id="IPR020828">
    <property type="entry name" value="GlycerAld_3-P_DH_NAD(P)-bd"/>
</dbReference>
<dbReference type="PRINTS" id="PR00078">
    <property type="entry name" value="G3PDHDRGNASE"/>
</dbReference>
<evidence type="ECO:0000256" key="1">
    <source>
        <dbReference type="ARBA" id="ARBA00007406"/>
    </source>
</evidence>
<evidence type="ECO:0000256" key="4">
    <source>
        <dbReference type="RuleBase" id="RU361160"/>
    </source>
</evidence>
<evidence type="ECO:0000313" key="6">
    <source>
        <dbReference type="EMBL" id="MFK9091216.1"/>
    </source>
</evidence>
<dbReference type="Gene3D" id="3.40.50.720">
    <property type="entry name" value="NAD(P)-binding Rossmann-like Domain"/>
    <property type="match status" value="1"/>
</dbReference>
<dbReference type="Pfam" id="PF02800">
    <property type="entry name" value="Gp_dh_C"/>
    <property type="match status" value="1"/>
</dbReference>
<dbReference type="PROSITE" id="PS00071">
    <property type="entry name" value="GAPDH"/>
    <property type="match status" value="1"/>
</dbReference>
<dbReference type="EMBL" id="JBJHQH010000004">
    <property type="protein sequence ID" value="MFK9091216.1"/>
    <property type="molecule type" value="Genomic_DNA"/>
</dbReference>
<dbReference type="InterPro" id="IPR020830">
    <property type="entry name" value="GlycerAld_3-P_DH_AS"/>
</dbReference>
<comment type="similarity">
    <text evidence="1 3">Belongs to the glyceraldehyde-3-phosphate dehydrogenase family.</text>
</comment>
<organism evidence="6 7">
    <name type="scientific">Bacillus salipaludis</name>
    <dbReference type="NCBI Taxonomy" id="2547811"/>
    <lineage>
        <taxon>Bacteria</taxon>
        <taxon>Bacillati</taxon>
        <taxon>Bacillota</taxon>
        <taxon>Bacilli</taxon>
        <taxon>Bacillales</taxon>
        <taxon>Bacillaceae</taxon>
        <taxon>Bacillus</taxon>
    </lineage>
</organism>
<dbReference type="InterPro" id="IPR020829">
    <property type="entry name" value="GlycerAld_3-P_DH_cat"/>
</dbReference>
<evidence type="ECO:0000313" key="7">
    <source>
        <dbReference type="Proteomes" id="UP001623041"/>
    </source>
</evidence>
<feature type="domain" description="Glyceraldehyde 3-phosphate dehydrogenase NAD(P) binding" evidence="5">
    <location>
        <begin position="3"/>
        <end position="152"/>
    </location>
</feature>
<dbReference type="NCBIfam" id="NF005830">
    <property type="entry name" value="PRK07729.1"/>
    <property type="match status" value="1"/>
</dbReference>
<accession>A0ABW8RCM4</accession>